<evidence type="ECO:0000313" key="4">
    <source>
        <dbReference type="EMBL" id="PRX96580.1"/>
    </source>
</evidence>
<evidence type="ECO:0000313" key="5">
    <source>
        <dbReference type="Proteomes" id="UP000237846"/>
    </source>
</evidence>
<dbReference type="InterPro" id="IPR009057">
    <property type="entry name" value="Homeodomain-like_sf"/>
</dbReference>
<dbReference type="SUPFAM" id="SSF46689">
    <property type="entry name" value="Homeodomain-like"/>
    <property type="match status" value="1"/>
</dbReference>
<dbReference type="GO" id="GO:0003677">
    <property type="term" value="F:DNA binding"/>
    <property type="evidence" value="ECO:0007669"/>
    <property type="project" value="UniProtKB-UniRule"/>
</dbReference>
<sequence>MSDTAATPFHVGLTPETVIDAAVHLTRETHLLSWSIRDLAARLRVAPSVIYHHVGGKDLLCRRVVERVLDRIPLPPTELDWQEWFRRLLYDVGPLAARYPGVAKWMLMHGPTIPAVLPTLEAGMAALHRAGFADRASFAYALLLNNAMLTISIGDDRLQHEGDGPRDHATMMAEFQDMPTASDQVRRMGRELMRPFAQGGESAARTRESYYRFAVDTTIAGLATVLPNGADPTA</sequence>
<proteinExistence type="predicted"/>
<dbReference type="InterPro" id="IPR036271">
    <property type="entry name" value="Tet_transcr_reg_TetR-rel_C_sf"/>
</dbReference>
<evidence type="ECO:0000256" key="2">
    <source>
        <dbReference type="PROSITE-ProRule" id="PRU00335"/>
    </source>
</evidence>
<dbReference type="Proteomes" id="UP000237846">
    <property type="component" value="Unassembled WGS sequence"/>
</dbReference>
<dbReference type="InterPro" id="IPR001647">
    <property type="entry name" value="HTH_TetR"/>
</dbReference>
<protein>
    <submittedName>
        <fullName evidence="4">TetR family transcriptional regulator</fullName>
    </submittedName>
</protein>
<feature type="domain" description="HTH tetR-type" evidence="3">
    <location>
        <begin position="12"/>
        <end position="72"/>
    </location>
</feature>
<organism evidence="4 5">
    <name type="scientific">Allonocardiopsis opalescens</name>
    <dbReference type="NCBI Taxonomy" id="1144618"/>
    <lineage>
        <taxon>Bacteria</taxon>
        <taxon>Bacillati</taxon>
        <taxon>Actinomycetota</taxon>
        <taxon>Actinomycetes</taxon>
        <taxon>Streptosporangiales</taxon>
        <taxon>Allonocardiopsis</taxon>
    </lineage>
</organism>
<keyword evidence="1 2" id="KW-0238">DNA-binding</keyword>
<dbReference type="Gene3D" id="1.10.357.10">
    <property type="entry name" value="Tetracycline Repressor, domain 2"/>
    <property type="match status" value="1"/>
</dbReference>
<feature type="DNA-binding region" description="H-T-H motif" evidence="2">
    <location>
        <begin position="35"/>
        <end position="54"/>
    </location>
</feature>
<name>A0A2T0PYH3_9ACTN</name>
<evidence type="ECO:0000256" key="1">
    <source>
        <dbReference type="ARBA" id="ARBA00023125"/>
    </source>
</evidence>
<dbReference type="EMBL" id="PVZC01000007">
    <property type="protein sequence ID" value="PRX96580.1"/>
    <property type="molecule type" value="Genomic_DNA"/>
</dbReference>
<dbReference type="AlphaFoldDB" id="A0A2T0PYH3"/>
<keyword evidence="5" id="KW-1185">Reference proteome</keyword>
<reference evidence="4 5" key="1">
    <citation type="submission" date="2018-03" db="EMBL/GenBank/DDBJ databases">
        <title>Genomic Encyclopedia of Archaeal and Bacterial Type Strains, Phase II (KMG-II): from individual species to whole genera.</title>
        <authorList>
            <person name="Goeker M."/>
        </authorList>
    </citation>
    <scope>NUCLEOTIDE SEQUENCE [LARGE SCALE GENOMIC DNA]</scope>
    <source>
        <strain evidence="4 5">DSM 45601</strain>
    </source>
</reference>
<dbReference type="PROSITE" id="PS50977">
    <property type="entry name" value="HTH_TETR_2"/>
    <property type="match status" value="1"/>
</dbReference>
<dbReference type="SUPFAM" id="SSF48498">
    <property type="entry name" value="Tetracyclin repressor-like, C-terminal domain"/>
    <property type="match status" value="1"/>
</dbReference>
<comment type="caution">
    <text evidence="4">The sequence shown here is derived from an EMBL/GenBank/DDBJ whole genome shotgun (WGS) entry which is preliminary data.</text>
</comment>
<dbReference type="RefSeq" id="WP_106249900.1">
    <property type="nucleotide sequence ID" value="NZ_PVZC01000007.1"/>
</dbReference>
<accession>A0A2T0PYH3</accession>
<gene>
    <name evidence="4" type="ORF">CLV72_107103</name>
</gene>
<evidence type="ECO:0000259" key="3">
    <source>
        <dbReference type="PROSITE" id="PS50977"/>
    </source>
</evidence>
<dbReference type="OrthoDB" id="3173376at2"/>